<dbReference type="SMART" id="SM00355">
    <property type="entry name" value="ZnF_C2H2"/>
    <property type="match status" value="5"/>
</dbReference>
<sequence length="559" mass="62823">MKRSRVEEEQTKEAKVSRVHTQNNGSISEDENIVVIQVPTGDEAQSAEAEVITIGEDEAGSSVVLDNAEYIEEITDMAEAEPVEMSVAARDASIVSAVRMINVLPSAMGEKTVYLPKNKDKISRKIPANFTIAMGNTVQSQQAVRPASMKSSNLLSLMASVAAQSAIASARQSSSSKPSGGPEPTVNEAWHEQLKAIPFSSIKEEDVITWINVESIQKPEGRTPQWMLNPCRKMCVFVNFSTNNKGHRVPQYLCNFCRLTETTYSGILQHLNHHLFVCGICPFYSATRFDVELHRQRVGHMQPLSDGYIVHKQGTSVTTQKLRNSKAALKRSVNTLLEWLPIQEETESLIIMDADKPPDSAHKAFFQCNPLATTSEIEGMITSTSVVCALPYYRYVAGKSNRKHVLEFHCNFCQSTPTFTQELYRHIDFHALDCPEEGCEYRCFTRLELHLHQRHEHGEKAKKFLNDLVILVPLVTISEDSLVENASMYHAKWSVVLELPNITEVPGSGDYCQMRNMTRESEYRCTICNLFIINKGGMSSHLKMHNVSSKDMERYMEPI</sequence>
<evidence type="ECO:0000313" key="3">
    <source>
        <dbReference type="EMBL" id="KAK2147432.1"/>
    </source>
</evidence>
<dbReference type="AlphaFoldDB" id="A0AAD9J6B5"/>
<accession>A0AAD9J6B5</accession>
<feature type="compositionally biased region" description="Basic and acidic residues" evidence="1">
    <location>
        <begin position="1"/>
        <end position="16"/>
    </location>
</feature>
<feature type="domain" description="C2H2-type" evidence="2">
    <location>
        <begin position="434"/>
        <end position="457"/>
    </location>
</feature>
<keyword evidence="4" id="KW-1185">Reference proteome</keyword>
<comment type="caution">
    <text evidence="3">The sequence shown here is derived from an EMBL/GenBank/DDBJ whole genome shotgun (WGS) entry which is preliminary data.</text>
</comment>
<evidence type="ECO:0000313" key="4">
    <source>
        <dbReference type="Proteomes" id="UP001208570"/>
    </source>
</evidence>
<gene>
    <name evidence="3" type="ORF">LSH36_553g01061</name>
</gene>
<dbReference type="InterPro" id="IPR013087">
    <property type="entry name" value="Znf_C2H2_type"/>
</dbReference>
<dbReference type="EMBL" id="JAODUP010000553">
    <property type="protein sequence ID" value="KAK2147432.1"/>
    <property type="molecule type" value="Genomic_DNA"/>
</dbReference>
<dbReference type="PROSITE" id="PS00028">
    <property type="entry name" value="ZINC_FINGER_C2H2_1"/>
    <property type="match status" value="2"/>
</dbReference>
<evidence type="ECO:0000259" key="2">
    <source>
        <dbReference type="PROSITE" id="PS00028"/>
    </source>
</evidence>
<protein>
    <recommendedName>
        <fullName evidence="2">C2H2-type domain-containing protein</fullName>
    </recommendedName>
</protein>
<reference evidence="3" key="1">
    <citation type="journal article" date="2023" name="Mol. Biol. Evol.">
        <title>Third-Generation Sequencing Reveals the Adaptive Role of the Epigenome in Three Deep-Sea Polychaetes.</title>
        <authorList>
            <person name="Perez M."/>
            <person name="Aroh O."/>
            <person name="Sun Y."/>
            <person name="Lan Y."/>
            <person name="Juniper S.K."/>
            <person name="Young C.R."/>
            <person name="Angers B."/>
            <person name="Qian P.Y."/>
        </authorList>
    </citation>
    <scope>NUCLEOTIDE SEQUENCE</scope>
    <source>
        <strain evidence="3">P08H-3</strain>
    </source>
</reference>
<name>A0AAD9J6B5_9ANNE</name>
<evidence type="ECO:0000256" key="1">
    <source>
        <dbReference type="SAM" id="MobiDB-lite"/>
    </source>
</evidence>
<dbReference type="Proteomes" id="UP001208570">
    <property type="component" value="Unassembled WGS sequence"/>
</dbReference>
<feature type="region of interest" description="Disordered" evidence="1">
    <location>
        <begin position="1"/>
        <end position="28"/>
    </location>
</feature>
<feature type="domain" description="C2H2-type" evidence="2">
    <location>
        <begin position="525"/>
        <end position="545"/>
    </location>
</feature>
<organism evidence="3 4">
    <name type="scientific">Paralvinella palmiformis</name>
    <dbReference type="NCBI Taxonomy" id="53620"/>
    <lineage>
        <taxon>Eukaryota</taxon>
        <taxon>Metazoa</taxon>
        <taxon>Spiralia</taxon>
        <taxon>Lophotrochozoa</taxon>
        <taxon>Annelida</taxon>
        <taxon>Polychaeta</taxon>
        <taxon>Sedentaria</taxon>
        <taxon>Canalipalpata</taxon>
        <taxon>Terebellida</taxon>
        <taxon>Terebelliformia</taxon>
        <taxon>Alvinellidae</taxon>
        <taxon>Paralvinella</taxon>
    </lineage>
</organism>
<proteinExistence type="predicted"/>